<organism evidence="3 4">
    <name type="scientific">Cupriavidus pinatubonensis</name>
    <dbReference type="NCBI Taxonomy" id="248026"/>
    <lineage>
        <taxon>Bacteria</taxon>
        <taxon>Pseudomonadati</taxon>
        <taxon>Pseudomonadota</taxon>
        <taxon>Betaproteobacteria</taxon>
        <taxon>Burkholderiales</taxon>
        <taxon>Burkholderiaceae</taxon>
        <taxon>Cupriavidus</taxon>
    </lineage>
</organism>
<gene>
    <name evidence="3" type="ORF">LMG23994_06088</name>
</gene>
<dbReference type="Pfam" id="PF00171">
    <property type="entry name" value="Aldedh"/>
    <property type="match status" value="1"/>
</dbReference>
<dbReference type="SUPFAM" id="SSF53720">
    <property type="entry name" value="ALDH-like"/>
    <property type="match status" value="1"/>
</dbReference>
<proteinExistence type="predicted"/>
<feature type="domain" description="Aldehyde dehydrogenase" evidence="2">
    <location>
        <begin position="39"/>
        <end position="80"/>
    </location>
</feature>
<dbReference type="InterPro" id="IPR016161">
    <property type="entry name" value="Ald_DH/histidinol_DH"/>
</dbReference>
<dbReference type="InterPro" id="IPR015590">
    <property type="entry name" value="Aldehyde_DH_dom"/>
</dbReference>
<sequence>MGQRVPAHVRHGLYTQVKSMFSLKDPGLLRQQAYVDGQWRAAESGKTLDVINPANNEPLGTIPACDAADTRAAIEAANQTAGMECADHAPACSGPAQVARTHGGSCR</sequence>
<evidence type="ECO:0000259" key="2">
    <source>
        <dbReference type="Pfam" id="PF00171"/>
    </source>
</evidence>
<accession>A0ABM8Y0B3</accession>
<reference evidence="3 4" key="1">
    <citation type="submission" date="2021-08" db="EMBL/GenBank/DDBJ databases">
        <authorList>
            <person name="Peeters C."/>
        </authorList>
    </citation>
    <scope>NUCLEOTIDE SEQUENCE [LARGE SCALE GENOMIC DNA]</scope>
    <source>
        <strain evidence="3 4">LMG 23994</strain>
    </source>
</reference>
<comment type="caution">
    <text evidence="3">The sequence shown here is derived from an EMBL/GenBank/DDBJ whole genome shotgun (WGS) entry which is preliminary data.</text>
</comment>
<dbReference type="EMBL" id="CAJZAF010000048">
    <property type="protein sequence ID" value="CAG9186154.1"/>
    <property type="molecule type" value="Genomic_DNA"/>
</dbReference>
<dbReference type="InterPro" id="IPR016162">
    <property type="entry name" value="Ald_DH_N"/>
</dbReference>
<protein>
    <recommendedName>
        <fullName evidence="2">Aldehyde dehydrogenase domain-containing protein</fullName>
    </recommendedName>
</protein>
<evidence type="ECO:0000256" key="1">
    <source>
        <dbReference type="ARBA" id="ARBA00023002"/>
    </source>
</evidence>
<dbReference type="Proteomes" id="UP000701702">
    <property type="component" value="Unassembled WGS sequence"/>
</dbReference>
<keyword evidence="4" id="KW-1185">Reference proteome</keyword>
<name>A0ABM8Y0B3_9BURK</name>
<evidence type="ECO:0000313" key="4">
    <source>
        <dbReference type="Proteomes" id="UP000701702"/>
    </source>
</evidence>
<dbReference type="Gene3D" id="3.40.605.10">
    <property type="entry name" value="Aldehyde Dehydrogenase, Chain A, domain 1"/>
    <property type="match status" value="1"/>
</dbReference>
<keyword evidence="1" id="KW-0560">Oxidoreductase</keyword>
<evidence type="ECO:0000313" key="3">
    <source>
        <dbReference type="EMBL" id="CAG9186154.1"/>
    </source>
</evidence>